<name>A0AAD4ZD22_PRUDU</name>
<evidence type="ECO:0008006" key="3">
    <source>
        <dbReference type="Google" id="ProtNLM"/>
    </source>
</evidence>
<evidence type="ECO:0000313" key="1">
    <source>
        <dbReference type="EMBL" id="KAI5341560.1"/>
    </source>
</evidence>
<protein>
    <recommendedName>
        <fullName evidence="3">Transposable element protein</fullName>
    </recommendedName>
</protein>
<dbReference type="Proteomes" id="UP001054821">
    <property type="component" value="Chromosome 2"/>
</dbReference>
<reference evidence="1 2" key="1">
    <citation type="journal article" date="2022" name="G3 (Bethesda)">
        <title>Whole-genome sequence and methylome profiling of the almond [Prunus dulcis (Mill.) D.A. Webb] cultivar 'Nonpareil'.</title>
        <authorList>
            <person name="D'Amico-Willman K.M."/>
            <person name="Ouma W.Z."/>
            <person name="Meulia T."/>
            <person name="Sideli G.M."/>
            <person name="Gradziel T.M."/>
            <person name="Fresnedo-Ramirez J."/>
        </authorList>
    </citation>
    <scope>NUCLEOTIDE SEQUENCE [LARGE SCALE GENOMIC DNA]</scope>
    <source>
        <strain evidence="1">Clone GOH B32 T37-40</strain>
    </source>
</reference>
<accession>A0AAD4ZD22</accession>
<sequence length="109" mass="11933">MYAACLLARFMHSPANKHYGTAKRVLRYVQGTLDFGLEYKKGEGSVLVGFCDSDWSGSEDDMKSTSGYAFTFGSGVFYWASVKQQCVALSTTEAEYVSALEAAAQATWL</sequence>
<dbReference type="EMBL" id="JAJFAZ020000002">
    <property type="protein sequence ID" value="KAI5341560.1"/>
    <property type="molecule type" value="Genomic_DNA"/>
</dbReference>
<evidence type="ECO:0000313" key="2">
    <source>
        <dbReference type="Proteomes" id="UP001054821"/>
    </source>
</evidence>
<dbReference type="AlphaFoldDB" id="A0AAD4ZD22"/>
<dbReference type="CDD" id="cd09272">
    <property type="entry name" value="RNase_HI_RT_Ty1"/>
    <property type="match status" value="1"/>
</dbReference>
<gene>
    <name evidence="1" type="ORF">L3X38_009435</name>
</gene>
<organism evidence="1 2">
    <name type="scientific">Prunus dulcis</name>
    <name type="common">Almond</name>
    <name type="synonym">Amygdalus dulcis</name>
    <dbReference type="NCBI Taxonomy" id="3755"/>
    <lineage>
        <taxon>Eukaryota</taxon>
        <taxon>Viridiplantae</taxon>
        <taxon>Streptophyta</taxon>
        <taxon>Embryophyta</taxon>
        <taxon>Tracheophyta</taxon>
        <taxon>Spermatophyta</taxon>
        <taxon>Magnoliopsida</taxon>
        <taxon>eudicotyledons</taxon>
        <taxon>Gunneridae</taxon>
        <taxon>Pentapetalae</taxon>
        <taxon>rosids</taxon>
        <taxon>fabids</taxon>
        <taxon>Rosales</taxon>
        <taxon>Rosaceae</taxon>
        <taxon>Amygdaloideae</taxon>
        <taxon>Amygdaleae</taxon>
        <taxon>Prunus</taxon>
    </lineage>
</organism>
<dbReference type="PANTHER" id="PTHR11439:SF502">
    <property type="entry name" value="SECRETED RXLR EFFECTOR PROTEIN 161-LIKE"/>
    <property type="match status" value="1"/>
</dbReference>
<proteinExistence type="predicted"/>
<comment type="caution">
    <text evidence="1">The sequence shown here is derived from an EMBL/GenBank/DDBJ whole genome shotgun (WGS) entry which is preliminary data.</text>
</comment>
<dbReference type="PANTHER" id="PTHR11439">
    <property type="entry name" value="GAG-POL-RELATED RETROTRANSPOSON"/>
    <property type="match status" value="1"/>
</dbReference>
<keyword evidence="2" id="KW-1185">Reference proteome</keyword>